<gene>
    <name evidence="1" type="ORF">PCASD_04408</name>
</gene>
<organism evidence="1 2">
    <name type="scientific">Puccinia coronata f. sp. avenae</name>
    <dbReference type="NCBI Taxonomy" id="200324"/>
    <lineage>
        <taxon>Eukaryota</taxon>
        <taxon>Fungi</taxon>
        <taxon>Dikarya</taxon>
        <taxon>Basidiomycota</taxon>
        <taxon>Pucciniomycotina</taxon>
        <taxon>Pucciniomycetes</taxon>
        <taxon>Pucciniales</taxon>
        <taxon>Pucciniaceae</taxon>
        <taxon>Puccinia</taxon>
    </lineage>
</organism>
<accession>A0A2N5VBS3</accession>
<dbReference type="Proteomes" id="UP000235392">
    <property type="component" value="Unassembled WGS sequence"/>
</dbReference>
<evidence type="ECO:0000313" key="1">
    <source>
        <dbReference type="EMBL" id="PLW47434.1"/>
    </source>
</evidence>
<name>A0A2N5VBS3_9BASI</name>
<comment type="caution">
    <text evidence="1">The sequence shown here is derived from an EMBL/GenBank/DDBJ whole genome shotgun (WGS) entry which is preliminary data.</text>
</comment>
<dbReference type="AlphaFoldDB" id="A0A2N5VBS3"/>
<dbReference type="EMBL" id="PGCI01000031">
    <property type="protein sequence ID" value="PLW47434.1"/>
    <property type="molecule type" value="Genomic_DNA"/>
</dbReference>
<evidence type="ECO:0000313" key="2">
    <source>
        <dbReference type="Proteomes" id="UP000235392"/>
    </source>
</evidence>
<reference evidence="1 2" key="1">
    <citation type="submission" date="2017-11" db="EMBL/GenBank/DDBJ databases">
        <title>De novo assembly and phasing of dikaryotic genomes from two isolates of Puccinia coronata f. sp. avenae, the causal agent of oat crown rust.</title>
        <authorList>
            <person name="Miller M.E."/>
            <person name="Zhang Y."/>
            <person name="Omidvar V."/>
            <person name="Sperschneider J."/>
            <person name="Schwessinger B."/>
            <person name="Raley C."/>
            <person name="Palmer J.M."/>
            <person name="Garnica D."/>
            <person name="Upadhyaya N."/>
            <person name="Rathjen J."/>
            <person name="Taylor J.M."/>
            <person name="Park R.F."/>
            <person name="Dodds P.N."/>
            <person name="Hirsch C.D."/>
            <person name="Kianian S.F."/>
            <person name="Figueroa M."/>
        </authorList>
    </citation>
    <scope>NUCLEOTIDE SEQUENCE [LARGE SCALE GENOMIC DNA]</scope>
    <source>
        <strain evidence="1">12SD80</strain>
    </source>
</reference>
<protein>
    <submittedName>
        <fullName evidence="1">Uncharacterized protein</fullName>
    </submittedName>
</protein>
<sequence>MGPPVNASQVIRLETICKIRPGSLTPNEKEHVTTRLGAALGTSAITPIDLDAINSNTGSGGKPFVTPPPNKRGWSYLLGAESSLDCEFLDRSGRPIGTITFELNAPSSPYNHITRERFMKIAHIPTYDELTQSHMIVNGIAHWTFFETTTKGQLTSMGFPLGTARFLCNATAEIGPLVNKNTSSKYTLPLGVGYHWANMEAYLRMCHIPSKDHVTHTQL</sequence>
<proteinExistence type="predicted"/>